<accession>A0ABP1QA38</accession>
<dbReference type="Pfam" id="PF08127">
    <property type="entry name" value="Propeptide_C1"/>
    <property type="match status" value="1"/>
</dbReference>
<evidence type="ECO:0000256" key="1">
    <source>
        <dbReference type="ARBA" id="ARBA00008455"/>
    </source>
</evidence>
<dbReference type="PANTHER" id="PTHR12411">
    <property type="entry name" value="CYSTEINE PROTEASE FAMILY C1-RELATED"/>
    <property type="match status" value="1"/>
</dbReference>
<dbReference type="InterPro" id="IPR000169">
    <property type="entry name" value="Pept_cys_AS"/>
</dbReference>
<keyword evidence="10" id="KW-1185">Reference proteome</keyword>
<keyword evidence="5" id="KW-0788">Thiol protease</keyword>
<dbReference type="InterPro" id="IPR013128">
    <property type="entry name" value="Peptidase_C1A"/>
</dbReference>
<dbReference type="SUPFAM" id="SSF54001">
    <property type="entry name" value="Cysteine proteinases"/>
    <property type="match status" value="1"/>
</dbReference>
<dbReference type="PRINTS" id="PR00705">
    <property type="entry name" value="PAPAIN"/>
</dbReference>
<evidence type="ECO:0000313" key="10">
    <source>
        <dbReference type="Proteomes" id="UP001642540"/>
    </source>
</evidence>
<dbReference type="InterPro" id="IPR025660">
    <property type="entry name" value="Pept_his_AS"/>
</dbReference>
<dbReference type="Pfam" id="PF00112">
    <property type="entry name" value="Peptidase_C1"/>
    <property type="match status" value="1"/>
</dbReference>
<reference evidence="9 10" key="1">
    <citation type="submission" date="2024-08" db="EMBL/GenBank/DDBJ databases">
        <authorList>
            <person name="Cucini C."/>
            <person name="Frati F."/>
        </authorList>
    </citation>
    <scope>NUCLEOTIDE SEQUENCE [LARGE SCALE GENOMIC DNA]</scope>
</reference>
<dbReference type="SMART" id="SM00645">
    <property type="entry name" value="Pept_C1"/>
    <property type="match status" value="1"/>
</dbReference>
<gene>
    <name evidence="9" type="ORF">ODALV1_LOCUS7792</name>
</gene>
<name>A0ABP1QA38_9HEXA</name>
<dbReference type="PROSITE" id="PS00639">
    <property type="entry name" value="THIOL_PROTEASE_HIS"/>
    <property type="match status" value="1"/>
</dbReference>
<dbReference type="InterPro" id="IPR038765">
    <property type="entry name" value="Papain-like_cys_pep_sf"/>
</dbReference>
<dbReference type="InterPro" id="IPR012599">
    <property type="entry name" value="Propeptide_C1A"/>
</dbReference>
<dbReference type="InterPro" id="IPR000668">
    <property type="entry name" value="Peptidase_C1A_C"/>
</dbReference>
<keyword evidence="6" id="KW-1015">Disulfide bond</keyword>
<feature type="domain" description="Peptidase C1A papain C-terminal" evidence="8">
    <location>
        <begin position="94"/>
        <end position="345"/>
    </location>
</feature>
<dbReference type="PROSITE" id="PS00640">
    <property type="entry name" value="THIOL_PROTEASE_ASN"/>
    <property type="match status" value="1"/>
</dbReference>
<dbReference type="PROSITE" id="PS00139">
    <property type="entry name" value="THIOL_PROTEASE_CYS"/>
    <property type="match status" value="1"/>
</dbReference>
<comment type="caution">
    <text evidence="9">The sequence shown here is derived from an EMBL/GenBank/DDBJ whole genome shotgun (WGS) entry which is preliminary data.</text>
</comment>
<organism evidence="9 10">
    <name type="scientific">Orchesella dallaii</name>
    <dbReference type="NCBI Taxonomy" id="48710"/>
    <lineage>
        <taxon>Eukaryota</taxon>
        <taxon>Metazoa</taxon>
        <taxon>Ecdysozoa</taxon>
        <taxon>Arthropoda</taxon>
        <taxon>Hexapoda</taxon>
        <taxon>Collembola</taxon>
        <taxon>Entomobryomorpha</taxon>
        <taxon>Entomobryoidea</taxon>
        <taxon>Orchesellidae</taxon>
        <taxon>Orchesellinae</taxon>
        <taxon>Orchesella</taxon>
    </lineage>
</organism>
<sequence length="348" mass="38852">MIKSVILILLLQLAGNSLANYKLNIFKYQNITFQPLSNEFIDHINNDIKPNWKAGRNFHPETDMGYIRSMMGALKEPKKVKLPVQTRDLEGLAIPDNFDAREKWPYCESLKEIRDQGGCGSCWAFAATEAMTDRWCIATQGKSKFRFSSENLVSCCGILSLCGFGCNGGFPSSAWRYWVSHGIVSGGPFASHEGCQSYEIEPCEHHTEGPRPNCTNGKTPKCHKACDSGYSVPYKQDLHFGSKSYGVSSNVEQIQAEIMMHGPVEAAMMVYDDLLLYKSGVYHHVKGFRLGGHAIKILGWGVENNIPYWLIANSWNYDWGDAGFFKIQRGKNECGIESLGIVAGLPRV</sequence>
<evidence type="ECO:0000256" key="2">
    <source>
        <dbReference type="ARBA" id="ARBA00022670"/>
    </source>
</evidence>
<dbReference type="Gene3D" id="3.90.70.10">
    <property type="entry name" value="Cysteine proteinases"/>
    <property type="match status" value="1"/>
</dbReference>
<feature type="signal peptide" evidence="7">
    <location>
        <begin position="1"/>
        <end position="19"/>
    </location>
</feature>
<evidence type="ECO:0000256" key="7">
    <source>
        <dbReference type="SAM" id="SignalP"/>
    </source>
</evidence>
<dbReference type="EMBL" id="CAXLJM020000024">
    <property type="protein sequence ID" value="CAL8090974.1"/>
    <property type="molecule type" value="Genomic_DNA"/>
</dbReference>
<keyword evidence="4" id="KW-0378">Hydrolase</keyword>
<keyword evidence="3 7" id="KW-0732">Signal</keyword>
<dbReference type="CDD" id="cd02620">
    <property type="entry name" value="Peptidase_C1A_CathepsinB"/>
    <property type="match status" value="1"/>
</dbReference>
<feature type="chain" id="PRO_5047239679" description="Peptidase C1A papain C-terminal domain-containing protein" evidence="7">
    <location>
        <begin position="20"/>
        <end position="348"/>
    </location>
</feature>
<protein>
    <recommendedName>
        <fullName evidence="8">Peptidase C1A papain C-terminal domain-containing protein</fullName>
    </recommendedName>
</protein>
<evidence type="ECO:0000259" key="8">
    <source>
        <dbReference type="SMART" id="SM00645"/>
    </source>
</evidence>
<dbReference type="InterPro" id="IPR025661">
    <property type="entry name" value="Pept_asp_AS"/>
</dbReference>
<proteinExistence type="inferred from homology"/>
<evidence type="ECO:0000256" key="4">
    <source>
        <dbReference type="ARBA" id="ARBA00022801"/>
    </source>
</evidence>
<keyword evidence="2" id="KW-0645">Protease</keyword>
<dbReference type="Proteomes" id="UP001642540">
    <property type="component" value="Unassembled WGS sequence"/>
</dbReference>
<evidence type="ECO:0000256" key="5">
    <source>
        <dbReference type="ARBA" id="ARBA00022807"/>
    </source>
</evidence>
<evidence type="ECO:0000256" key="6">
    <source>
        <dbReference type="ARBA" id="ARBA00023157"/>
    </source>
</evidence>
<evidence type="ECO:0000256" key="3">
    <source>
        <dbReference type="ARBA" id="ARBA00022729"/>
    </source>
</evidence>
<evidence type="ECO:0000313" key="9">
    <source>
        <dbReference type="EMBL" id="CAL8090974.1"/>
    </source>
</evidence>
<comment type="similarity">
    <text evidence="1">Belongs to the peptidase C1 family.</text>
</comment>